<name>A0ABU3C5H0_9FLAO</name>
<comment type="caution">
    <text evidence="2">The sequence shown here is derived from an EMBL/GenBank/DDBJ whole genome shotgun (WGS) entry which is preliminary data.</text>
</comment>
<evidence type="ECO:0000256" key="1">
    <source>
        <dbReference type="SAM" id="MobiDB-lite"/>
    </source>
</evidence>
<dbReference type="Proteomes" id="UP001262889">
    <property type="component" value="Unassembled WGS sequence"/>
</dbReference>
<gene>
    <name evidence="2" type="ORF">RM553_01965</name>
</gene>
<dbReference type="EMBL" id="JAVRHQ010000001">
    <property type="protein sequence ID" value="MDT0641587.1"/>
    <property type="molecule type" value="Genomic_DNA"/>
</dbReference>
<dbReference type="PROSITE" id="PS51257">
    <property type="entry name" value="PROKAR_LIPOPROTEIN"/>
    <property type="match status" value="1"/>
</dbReference>
<feature type="region of interest" description="Disordered" evidence="1">
    <location>
        <begin position="26"/>
        <end position="53"/>
    </location>
</feature>
<dbReference type="RefSeq" id="WP_311533295.1">
    <property type="nucleotide sequence ID" value="NZ_JAVRHQ010000001.1"/>
</dbReference>
<accession>A0ABU3C5H0</accession>
<feature type="compositionally biased region" description="Polar residues" evidence="1">
    <location>
        <begin position="27"/>
        <end position="40"/>
    </location>
</feature>
<evidence type="ECO:0000313" key="3">
    <source>
        <dbReference type="Proteomes" id="UP001262889"/>
    </source>
</evidence>
<evidence type="ECO:0000313" key="2">
    <source>
        <dbReference type="EMBL" id="MDT0641587.1"/>
    </source>
</evidence>
<reference evidence="2 3" key="1">
    <citation type="submission" date="2023-09" db="EMBL/GenBank/DDBJ databases">
        <authorList>
            <person name="Rey-Velasco X."/>
        </authorList>
    </citation>
    <scope>NUCLEOTIDE SEQUENCE [LARGE SCALE GENOMIC DNA]</scope>
    <source>
        <strain evidence="2 3">F363</strain>
    </source>
</reference>
<organism evidence="2 3">
    <name type="scientific">Autumnicola tepida</name>
    <dbReference type="NCBI Taxonomy" id="3075595"/>
    <lineage>
        <taxon>Bacteria</taxon>
        <taxon>Pseudomonadati</taxon>
        <taxon>Bacteroidota</taxon>
        <taxon>Flavobacteriia</taxon>
        <taxon>Flavobacteriales</taxon>
        <taxon>Flavobacteriaceae</taxon>
        <taxon>Autumnicola</taxon>
    </lineage>
</organism>
<protein>
    <recommendedName>
        <fullName evidence="4">Secreted protein</fullName>
    </recommendedName>
</protein>
<sequence>MKTFKNLLSLTLIVLVAYSCEPEELPETTTSIHKNISADTGDQDYEVENPHED</sequence>
<keyword evidence="3" id="KW-1185">Reference proteome</keyword>
<evidence type="ECO:0008006" key="4">
    <source>
        <dbReference type="Google" id="ProtNLM"/>
    </source>
</evidence>
<proteinExistence type="predicted"/>